<dbReference type="GO" id="GO:0005737">
    <property type="term" value="C:cytoplasm"/>
    <property type="evidence" value="ECO:0007669"/>
    <property type="project" value="TreeGrafter"/>
</dbReference>
<feature type="region of interest" description="Disordered" evidence="6">
    <location>
        <begin position="100"/>
        <end position="127"/>
    </location>
</feature>
<dbReference type="Gene3D" id="3.40.50.12780">
    <property type="entry name" value="N-terminal domain of ligase-like"/>
    <property type="match status" value="4"/>
</dbReference>
<dbReference type="InterPro" id="IPR000873">
    <property type="entry name" value="AMP-dep_synth/lig_dom"/>
</dbReference>
<dbReference type="VEuPathDB" id="FungiDB:I7I50_12638"/>
<evidence type="ECO:0000256" key="6">
    <source>
        <dbReference type="SAM" id="MobiDB-lite"/>
    </source>
</evidence>
<dbReference type="CDD" id="cd05918">
    <property type="entry name" value="A_NRPS_SidN3_like"/>
    <property type="match status" value="4"/>
</dbReference>
<dbReference type="FunFam" id="3.30.300.30:FF:000015">
    <property type="entry name" value="Nonribosomal peptide synthase SidD"/>
    <property type="match status" value="4"/>
</dbReference>
<dbReference type="PANTHER" id="PTHR45527:SF16">
    <property type="entry name" value="NONRIBOSOMAL PEPTIDE SYNTHASE ATNA-RELATED"/>
    <property type="match status" value="1"/>
</dbReference>
<dbReference type="PROSITE" id="PS00012">
    <property type="entry name" value="PHOSPHOPANTETHEINE"/>
    <property type="match status" value="1"/>
</dbReference>
<dbReference type="HOGENOM" id="CLU_000022_60_0_1"/>
<keyword evidence="1" id="KW-0596">Phosphopantetheine</keyword>
<keyword evidence="2" id="KW-0597">Phosphoprotein</keyword>
<dbReference type="PROSITE" id="PS50075">
    <property type="entry name" value="CARRIER"/>
    <property type="match status" value="6"/>
</dbReference>
<dbReference type="STRING" id="447093.C0P125"/>
<dbReference type="Pfam" id="PF00501">
    <property type="entry name" value="AMP-binding"/>
    <property type="match status" value="4"/>
</dbReference>
<dbReference type="SUPFAM" id="SSF52777">
    <property type="entry name" value="CoA-dependent acyltransferases"/>
    <property type="match status" value="14"/>
</dbReference>
<dbReference type="InterPro" id="IPR023213">
    <property type="entry name" value="CAT-like_dom_sf"/>
</dbReference>
<dbReference type="SMART" id="SM00823">
    <property type="entry name" value="PKS_PP"/>
    <property type="match status" value="4"/>
</dbReference>
<feature type="domain" description="Carrier" evidence="7">
    <location>
        <begin position="4289"/>
        <end position="4365"/>
    </location>
</feature>
<dbReference type="RefSeq" id="XP_045283142.1">
    <property type="nucleotide sequence ID" value="XM_045436154.1"/>
</dbReference>
<dbReference type="Proteomes" id="UP000001631">
    <property type="component" value="Unassembled WGS sequence"/>
</dbReference>
<dbReference type="SUPFAM" id="SSF56801">
    <property type="entry name" value="Acetyl-CoA synthetase-like"/>
    <property type="match status" value="4"/>
</dbReference>
<keyword evidence="9" id="KW-1185">Reference proteome</keyword>
<name>C0P125_AJECG</name>
<dbReference type="FunFam" id="1.10.1200.10:FF:000005">
    <property type="entry name" value="Nonribosomal peptide synthetase 1"/>
    <property type="match status" value="4"/>
</dbReference>
<keyword evidence="4" id="KW-0677">Repeat</keyword>
<dbReference type="InterPro" id="IPR010071">
    <property type="entry name" value="AA_adenyl_dom"/>
</dbReference>
<evidence type="ECO:0000259" key="7">
    <source>
        <dbReference type="PROSITE" id="PS50075"/>
    </source>
</evidence>
<protein>
    <submittedName>
        <fullName evidence="8">Peptide synthetase</fullName>
    </submittedName>
</protein>
<feature type="domain" description="Carrier" evidence="7">
    <location>
        <begin position="2655"/>
        <end position="2731"/>
    </location>
</feature>
<evidence type="ECO:0000256" key="2">
    <source>
        <dbReference type="ARBA" id="ARBA00022553"/>
    </source>
</evidence>
<reference evidence="8" key="1">
    <citation type="submission" date="2009-02" db="EMBL/GenBank/DDBJ databases">
        <title>The Genome Sequence of Ajellomyces capsulatus strain G186AR.</title>
        <authorList>
            <consortium name="The Broad Institute Genome Sequencing Platform"/>
            <person name="Champion M."/>
            <person name="Cuomo C."/>
            <person name="Ma L.-J."/>
            <person name="Henn M.R."/>
            <person name="Sil A."/>
            <person name="Goldman B."/>
            <person name="Young S.K."/>
            <person name="Kodira C.D."/>
            <person name="Zeng Q."/>
            <person name="Koehrsen M."/>
            <person name="Alvarado L."/>
            <person name="Berlin A."/>
            <person name="Borenstein D."/>
            <person name="Chen Z."/>
            <person name="Engels R."/>
            <person name="Freedman E."/>
            <person name="Gellesch M."/>
            <person name="Goldberg J."/>
            <person name="Griggs A."/>
            <person name="Gujja S."/>
            <person name="Heiman D."/>
            <person name="Hepburn T."/>
            <person name="Howarth C."/>
            <person name="Jen D."/>
            <person name="Larson L."/>
            <person name="Lewis B."/>
            <person name="Mehta T."/>
            <person name="Park D."/>
            <person name="Pearson M."/>
            <person name="Roberts A."/>
            <person name="Saif S."/>
            <person name="Shea T."/>
            <person name="Shenoy N."/>
            <person name="Sisk P."/>
            <person name="Stolte C."/>
            <person name="Sykes S."/>
            <person name="Walk T."/>
            <person name="White J."/>
            <person name="Yandava C."/>
            <person name="Klein B."/>
            <person name="McEwen J.G."/>
            <person name="Puccia R."/>
            <person name="Goldman G.H."/>
            <person name="Felipe M.S."/>
            <person name="Nino-Vega G."/>
            <person name="San-Blas G."/>
            <person name="Taylor J."/>
            <person name="Mendoza L."/>
            <person name="Galagan J."/>
            <person name="Nusbaum C."/>
            <person name="Birren B."/>
        </authorList>
    </citation>
    <scope>NUCLEOTIDE SEQUENCE</scope>
    <source>
        <strain evidence="8">G186AR</strain>
    </source>
</reference>
<dbReference type="VEuPathDB" id="FungiDB:I7I50_01644"/>
<dbReference type="Gene3D" id="1.10.1200.10">
    <property type="entry name" value="ACP-like"/>
    <property type="match status" value="6"/>
</dbReference>
<accession>C0P125</accession>
<feature type="domain" description="Carrier" evidence="7">
    <location>
        <begin position="5331"/>
        <end position="5407"/>
    </location>
</feature>
<dbReference type="FunFam" id="3.30.559.10:FF:000016">
    <property type="entry name" value="Nonribosomal peptide synthase Pes1"/>
    <property type="match status" value="1"/>
</dbReference>
<dbReference type="InterPro" id="IPR006162">
    <property type="entry name" value="Ppantetheine_attach_site"/>
</dbReference>
<feature type="domain" description="Carrier" evidence="7">
    <location>
        <begin position="3739"/>
        <end position="3814"/>
    </location>
</feature>
<dbReference type="InterPro" id="IPR001242">
    <property type="entry name" value="Condensation_dom"/>
</dbReference>
<dbReference type="InterPro" id="IPR020806">
    <property type="entry name" value="PKS_PP-bd"/>
</dbReference>
<dbReference type="GO" id="GO:0031177">
    <property type="term" value="F:phosphopantetheine binding"/>
    <property type="evidence" value="ECO:0007669"/>
    <property type="project" value="InterPro"/>
</dbReference>
<dbReference type="CDD" id="cd19545">
    <property type="entry name" value="FUM14_C_NRPS-like"/>
    <property type="match status" value="3"/>
</dbReference>
<dbReference type="Gene3D" id="3.30.559.30">
    <property type="entry name" value="Nonribosomal peptide synthetase, condensation domain"/>
    <property type="match status" value="7"/>
</dbReference>
<comment type="similarity">
    <text evidence="5">Belongs to the NRP synthetase family.</text>
</comment>
<dbReference type="FunFam" id="3.30.559.30:FF:000003">
    <property type="entry name" value="Nonribosomal peptide synthase SidD"/>
    <property type="match status" value="2"/>
</dbReference>
<proteinExistence type="inferred from homology"/>
<dbReference type="InterPro" id="IPR020845">
    <property type="entry name" value="AMP-binding_CS"/>
</dbReference>
<dbReference type="CDD" id="cd19542">
    <property type="entry name" value="CT_NRPS-like"/>
    <property type="match status" value="2"/>
</dbReference>
<evidence type="ECO:0000256" key="5">
    <source>
        <dbReference type="ARBA" id="ARBA00029454"/>
    </source>
</evidence>
<dbReference type="FunFam" id="3.40.50.980:FF:000001">
    <property type="entry name" value="Non-ribosomal peptide synthetase"/>
    <property type="match status" value="2"/>
</dbReference>
<gene>
    <name evidence="8" type="ORF">HCBG_09105</name>
</gene>
<evidence type="ECO:0000256" key="1">
    <source>
        <dbReference type="ARBA" id="ARBA00022450"/>
    </source>
</evidence>
<dbReference type="Pfam" id="PF00668">
    <property type="entry name" value="Condensation"/>
    <property type="match status" value="7"/>
</dbReference>
<dbReference type="CDD" id="cd19534">
    <property type="entry name" value="E_NRPS"/>
    <property type="match status" value="1"/>
</dbReference>
<dbReference type="Gene3D" id="3.30.559.10">
    <property type="entry name" value="Chloramphenicol acetyltransferase-like domain"/>
    <property type="match status" value="7"/>
</dbReference>
<dbReference type="Gene3D" id="3.30.300.30">
    <property type="match status" value="4"/>
</dbReference>
<evidence type="ECO:0000313" key="8">
    <source>
        <dbReference type="EMBL" id="EEH02661.1"/>
    </source>
</evidence>
<dbReference type="VEuPathDB" id="FungiDB:I7I50_05545"/>
<dbReference type="Pfam" id="PF00550">
    <property type="entry name" value="PP-binding"/>
    <property type="match status" value="6"/>
</dbReference>
<organism evidence="8 9">
    <name type="scientific">Ajellomyces capsulatus (strain G186AR / H82 / ATCC MYA-2454 / RMSCC 2432)</name>
    <name type="common">Darling's disease fungus</name>
    <name type="synonym">Histoplasma capsulatum</name>
    <dbReference type="NCBI Taxonomy" id="447093"/>
    <lineage>
        <taxon>Eukaryota</taxon>
        <taxon>Fungi</taxon>
        <taxon>Dikarya</taxon>
        <taxon>Ascomycota</taxon>
        <taxon>Pezizomycotina</taxon>
        <taxon>Eurotiomycetes</taxon>
        <taxon>Eurotiomycetidae</taxon>
        <taxon>Onygenales</taxon>
        <taxon>Ajellomycetaceae</taxon>
        <taxon>Histoplasma</taxon>
    </lineage>
</organism>
<dbReference type="InterPro" id="IPR045851">
    <property type="entry name" value="AMP-bd_C_sf"/>
</dbReference>
<dbReference type="GO" id="GO:0016874">
    <property type="term" value="F:ligase activity"/>
    <property type="evidence" value="ECO:0007669"/>
    <property type="project" value="UniProtKB-KW"/>
</dbReference>
<dbReference type="PANTHER" id="PTHR45527">
    <property type="entry name" value="NONRIBOSOMAL PEPTIDE SYNTHETASE"/>
    <property type="match status" value="1"/>
</dbReference>
<dbReference type="GO" id="GO:0044550">
    <property type="term" value="P:secondary metabolite biosynthetic process"/>
    <property type="evidence" value="ECO:0007669"/>
    <property type="project" value="TreeGrafter"/>
</dbReference>
<dbReference type="InterPro" id="IPR042099">
    <property type="entry name" value="ANL_N_sf"/>
</dbReference>
<dbReference type="GeneID" id="69042121"/>
<dbReference type="EMBL" id="GG663383">
    <property type="protein sequence ID" value="EEH02661.1"/>
    <property type="molecule type" value="Genomic_DNA"/>
</dbReference>
<sequence length="5891" mass="655174">MVTLEITPIHQPPSEAQEQLRKICAEVLKMPLSGIEMNKSFLAHGGDSLTAIQMLGRCMQVGLTITMQELLESATLLDLCPRHGFGEDVLNDAQSQLTPALGLPARPTEEKNDNDDDDDAHQDSARKSFAETASWSVGDIADSYCCTPMQEGLLLSQNVSPQTYQCSYVVKISGASDAVEASRLEQAWQRVVAQHDVLRTVIVNNSSSSGHFDQIVLKHAKAEVTHVPFTEGNLQAIVNSRQVGYRTTGQLLHSLTLLQDPAGAVYCRLDINHALVDGGSLFILVRNLCLAYSQNAPLPRGPRFGDYVSLLNELPETANSTFCSEYLRDVVPCLLPPDLQTQSPASLNTLSLPLDIPHDAVLAFCAVHRVTLSTICQAAWALVLRTFSGNSRICFSYISSGRDIHLPGIDTAVGIFITNLLCYVDLTPTNSLLQILQALQKNSFLCIQNQHELMASLRKLSRSLGQPLSNTLMSFQGRDDLSGTEDMGLKVERCSVSNPTEYDVCIRIETGDDRVEIHMDYWNDKVSPPYIESLGSAFRHAIANIIGQPDMLVGSTSLIAPEAYERIRQWNSYAPEIVNACIHDIVYEQVLANPNSPAVSSFDGDLTYRELDDQASSMARKLMELGVQAEVMVPICCNKSKRAVVTMLAVLKAGGACVPVSPEYPAAQLQTVLESVRASIVLVGAECLDLFESFSVQVLSIDELLASSTLKETLYTNSTSVKPNNAAFVIYTSGSTGIPKGIVLEHAAICTSSKAHATAFGINATSRVGQFAAYTFDVSIQDIFTTLQRGGCVCIFSDFERLNDLGGAIGRRRVNWIDLTPTVARILSPSDAPSVKTLILAGEAVTPDIINIWADAGITIFNSYGPAECSVNATCSAPLTTEAQHSNIGPALPCCRFWIVHPNNHNVLQPIGAVGEVLIEGPILARGYLHDEARTSQSFVWDPTWTDSAVHRRMYKTGDLVRQDWDGTFVYVGRKDMQVKIRGQRVELEEIEHHICSQDIVKLAGVVMPLRGPCKDRLVSFVLLHEFAHDMDDEHELRTVAGDANRLANYRISSIKQKLLEEIVEYKIPTVWIAVHFLPLTGSRKLDKGKLLSWAEGMDVKHHLSILDGEVPDPSFSSGKHALMTNDHETPLSRPGEIIRDAICYVLGIPESLALQHKSFVSLGGDSISAMQVVSHCRRKGIMITVRDILKSHTIGQVYSKAKNLSSAHVVDYEESGEVFPLSPIQQMYFDVIAAPEVLPREMRHYNQSFVMQLSHRVHENALEEALDGVVNRHSMLRARFRHIEGRGWCQFVVKESTRPYTFRKRIVATRDDVQSVIAETQSHIDIEKGPVFAVVLIESSGQEQRLFLCAHHLVVDLMSWRIIISDLEELLTGGQIPALPPTSFRAWCNIQMESSRQLSTPESVLPIETSASLVSYWDLPEDNIYSDEVVEEFTVNGEASRLLLDKCNKPLRTESIEVFISALLYSFHHIFPDRSDPTIFTEGHGRESPNPEVDLSGTVGWFTTLTPIYAYAEDSDSLIDVIRKIKDVRRRIPGNGQPYFASRFFNDSARAEFRKHEKMEIVVNFIGSTSHIRQPGSSFRMEDLEGDSLARFGRGVNRLAIFEITIEAKEDGLHVVFSFNKEIRHKTKVYQWIRGFEQSLIQLSTVLRDTQPQLTLSDVHIPSLSYRQLDELVRAQLRLITPNLDNIQDVYPCSPMQQGILVSQVRDPSKYIIRHSCELLPPKTGAPVVDGERFIRAWEHVCARHDTLRTVFFESIVHRGNFEQVVMGQVTPDILFTECEDEDSALQQLESQRGCTNFGKFRPAHRLSLTKFSSSRIIYQLEISHALVDATSIFVLLRDLALAYDGSLSLVPGPSYRSYVEHIAQQNRILNIEYWKGYLDGAEITHFSQLEGDKMSTSTGIVSFEIPDLVSLLQFCSTYQLTQASVFQTAWALILHKYTNLDHVCFGYLSGGRDAPIDGIEDAVGTFVNMMVCHQSLASSTVIVDAVSKVQDDFLNGLGHQHCALADMIAGADLPSDLFNTVMSYRHGFSESDLNPRMLRFDGMRGDDPTEYDILLNIECGQNKIVVSMRYSLSIMSSEVAASVGNAFLQVIESIVSDRLNTISDISLLHDRDRRIFDEANGTLPETVSATVHDSVLQQTKRRPNSDAVTSWDGNLTYTQLDKLSSSLAEHLISLNVGSQVRIVPICSEKSLWAVVSMLAVLKTGAVFVCLPINHPIQRLETILREIEAPIILTSPSQGGRFLNSALSIISLSSGFLQTLPTPSRQLPKVDPEDTAFLMFTSGSTGRPKGILISHQSLCSSAAAHGQRWDIDSQSRVFQYAAFTHDVSITDVFTTLIRGGCVCIPSEDQRMDDIAGAMRNMRVNWCFLTPSVADLLQPEEVPSLRTLVLGGEAATIENINCWAHAVKLIICYGPAECSVYATGTDSVLKTSDPTNIGRPIGCRVWIVDQSDHRSLLPLGAVGEILIEGPGVGSGYFNDPERTLKSFVQDLPWTKSKCYRTGDLGRYNLNGTISFVGRKDKQVKIHGQRVQLTEIEGHLLNLMPDIRRIMVVLIPLNNRQILSTFFIPDNENPTRSDGILIPMSDGLMQKLIEARTFLKDYLPIYMVPTMYIPLVHFPLTSNGKLDHRCLCDIVLRISETQLMRYMLISSSHEQQQMTVVQKRLRIMWASYLDLAEHSIGINDNFFNLGGDSVSAIRLASAARSNGISLTVSDIFRCPTLLSMAAASKETNRKEDEAVIPFSLSNIEQNDLSQKLHEIAFVCGVQPNQIEDIYPCSPLQEGLLALSMQTQSAYTLRRVFRLGSRIDLEEFKNAWQTLINALPILRTRVVKIESGFSQVVVKENDITWREESSLDKFVECDSNMSISHGAPLHRLGMVIDDAGDRYFIWTVHHAIFDAWSIVRIFEYLAKLYTRKITVGSLIAHLPPYSLFIRHLCERSESMARSYWLSELAHGSPATYPQQTSFHGSLPHSSFTVSKDIELSRKSESDNVTISNILRAAWSILISKYADSNDIVIGVTLSGRNAPVPKIAEIIGPTITTVPVRVCIDWTDNVPSFLLKIQEQATTMIPFEHFGLQNIRRISPELHYLLNLQNLLIVHSLDERDVQLIPDMDVLPTPDDGFDTYPLVIECRTAKVQNHISIDVRSNPGVISPMQTRRMLDQFANVVHQLCQGTTQTTLADIITISPEDAQQLIQWNGQDLEPVHECVHETVTRAARTHPGSLAICSWDGDMTYEMLDRFSNQLARHIIKQGIRRGNLVPHCLNKSKWAIVVTLAILKAGGASVAVGPRSPLQRLAGNIQTLDAPLMLVDEENRCQAESLSIPLITISECFMMSLDDSDQTIDSGVRSNEPAFVVFTSGSTGQPKAIVLQHDSICYSARAHGSSLGIGRGSRVLQYAAYTFDVSIQDNFTTLMRGGCVCILSEEARVNIVDLISSINILQANWACLTSTVASLLKPSDVPCLSTLVLGGEPASQDVVAVWAGHVTLHNVYGPAEASIWSACNENLGEHSLALNIGKGLASRLWVANPANHHNLVPIGCVGELLIEGPLLARGYLHDPELTSTKFIYDPSWVLQLGLEQPKRLYKTGDLVRYLDDGSLIFVSRKDSQVKINGQRVDLGEIAHHLKSSIPSEFVSQIVAEFVRKQYQNDRHTLVAFLEQSDDIDESEFCGTFSPTLKRQIQHARHVLEDNLPSYMIPSMFIPLARLPRNASGKLDRKKLQQYFMNLSSTQLNEFMLLSEVKTEPKSAMEIQLRDIWTQELKVSGPIGLEDSFFELGGDSISAMRLVAAARDIGIFISVADVFQFPRLGNLASAVMQSNLAADCDYRPYDLWHPESPEAIEEIASLCQISKDEIEDILPTTPLQEGLTAISTRKKGTYVSQSIHKLGKNTSVELLISAWNKAVEDLPILRTRLVIIASGTFQVVVRHEPVWNKGPSLKHYLANDMKEPILNGSPLLRLGLIDDHGRDGIINKLFVITVHHGIYDAWSAAKISDYVSAVYSGIPVPVTKPFGQFMQYLNKIDLAANEAYWRKQLKSPPNVGFLSSTLADTKHHCTKTASRQINIPRKPQSVTMATILRATWILILSQYSKSGDVIFAMTLSGREAPIIGASEIIGPLFTTVPVRAKVELTTPIYEFLCGVQAQATEMLPFEHFGLHNIRRLEPEIQAALDGIQHLFVVQSSTPSQAVVPSIYSFEPTQALDIGFTNYALVIECLMLEGITEVRAIYYDDLISTTEIQSILDQFSFISNTLLEASGEQNTLLSSLNLPFKKQSGPKKVHNLLHADRESGLDIHKKQLTSEMELKLQKLWAEEFELNSTSIGVSSNFFHLGGDSVSAMRLAAASRRYGIQLKVSDIFQYPTLSEMAQAATTARSLQKPSGYDEQDAVEPFSLWLVAAGERKDAISDIAEQCQIEPNDIEDVYPCTPLQEALIVPQQAPVYVLQKIFKLPEDLSLEHFKFAWQKTVKSNPILRTRIIPSSPCSLQVIIKEDIQWELRSSLKDYLKMDINTSFTYGARLARYVLVHDKFVKYLASRPTDSAKPYWRGQLSGQPNGAFPQPLPQKVNTNYTIHVQQHLELHNALPMVPVAAVLRAAWALIVSKYSNHDDIIFGAALSGRDIPEEDIMKIVGPTVTTVPIRVRIDYRNATVASFLESIHQQALQMAPYAQTGVHNIRQICQDMRPAVDFNSFLAIHPSSDDMEEFLGLEEIVSPYRKFGNFPLINQCHLKNSNVQIELFFDSAALSEIQGKALLNQFCHLIKQLATLPGNTPLLDIELITPEDTQQINIWNQRSCQEVKACLHDAFQRQTLNFPKNPAVSSLEGENLTYVELERLSSTLAKSLNDSGVGSETMVPLMFRKSPWAIVAILAVLKAGGACVPLDPQHPPNRLHMIIKDIKASLILVDTDCFEPAKSLLPSQRIITIDGAAFRALPSISHYACSTVTPSNSAFVIYTSGTTGVPKGVVLEHRAICTNLDMVGEVYGVGPSTRIGQFASYAFDISIQDIFLALHRGACICVIDERHRMDDLAFALRSLRVNWMNLTSTVARLLQPEDVPNLSTLVLAGELMREDVIEKWKHVVLINSYGSAETSISTSFNRGIHHVTQARDIGLPLRSLSWIVDEDNHDKLNPIGVPGELLVEGPLLARGYLNDEIKTRESFIVNPAWAAGQRLNGGCERRFYKTGDLVRYSGDGSGSLVFIRRVDNQLKVRRQLVETAEIEHYIAMDSPASSGVAVTLVPTHEGDTDTVRETLAAFIRYEGQIDTENTSDVLMPSSDALRDTHSALREKLAQILPSYMVPSYYFPVHRLPFTVSGKLDRQVLVATISCLGQDELLLYVHGDESIKRVQNSTQETLRHLWAEELGVSVKRIGFEDNFFALGGDSVSAMRLASRCRSNGISLAARDIISHPSLRDMSSIIDPSHCKAPKAGNTPPFSLLQAPDLNAFVHGAILPQTRLPSNEITDILPVTEFQAMCLSGALSPFRWTLNYFHLDCRGTIDTTRLQESWAKLVNTYELLRSIFTLHEGTYYQVIPKFWQPQVDIYEAEGEIISLSDNLEKQDLRDPPSLGRPWAKLVVIKGSKFPQQTRIILRMSHAQYDGICLSRLWDDLASAYKGENLLLPRLGFADYMAIVNRQTHDKRTLYHWNTVLEGSKMTKIIAGSDVAPPLHLSSEMAFLSTRQIQIPHNYTSRLFSDATIIKAAWSLVLARLRNSSYLPSASVAGADIIFGGFVSSRNTSVGISQVFGPCLNILPIRVPFNRQMQNGVQWTYLDLLTYIRDQQIAGIPFENAEFGKIVSSEKVFSSYVQHQNIDSRSTVPLGDAIFEITSYGAERDFADVVVFSQPIRCRQTNHEISERRSEVDAIAPSTIDITIKYARERVPVALADELLDAVCCEIYAITSAPEKHLN</sequence>
<feature type="domain" description="Carrier" evidence="7">
    <location>
        <begin position="11"/>
        <end position="87"/>
    </location>
</feature>
<evidence type="ECO:0000313" key="9">
    <source>
        <dbReference type="Proteomes" id="UP000001631"/>
    </source>
</evidence>
<dbReference type="InterPro" id="IPR036736">
    <property type="entry name" value="ACP-like_sf"/>
</dbReference>
<dbReference type="SUPFAM" id="SSF47336">
    <property type="entry name" value="ACP-like"/>
    <property type="match status" value="6"/>
</dbReference>
<evidence type="ECO:0000256" key="4">
    <source>
        <dbReference type="ARBA" id="ARBA00022737"/>
    </source>
</evidence>
<dbReference type="GO" id="GO:0043041">
    <property type="term" value="P:amino acid activation for nonribosomal peptide biosynthetic process"/>
    <property type="evidence" value="ECO:0007669"/>
    <property type="project" value="TreeGrafter"/>
</dbReference>
<dbReference type="NCBIfam" id="TIGR01733">
    <property type="entry name" value="AA-adenyl-dom"/>
    <property type="match status" value="4"/>
</dbReference>
<dbReference type="FunFam" id="3.40.50.12780:FF:000014">
    <property type="entry name" value="Nonribosomal peptide synthetase 1"/>
    <property type="match status" value="4"/>
</dbReference>
<dbReference type="FunFam" id="3.30.559.30:FF:000002">
    <property type="entry name" value="Nonribosomal peptide synthase Pes1"/>
    <property type="match status" value="1"/>
</dbReference>
<dbReference type="InParanoid" id="C0P125"/>
<feature type="domain" description="Carrier" evidence="7">
    <location>
        <begin position="1130"/>
        <end position="1206"/>
    </location>
</feature>
<evidence type="ECO:0000256" key="3">
    <source>
        <dbReference type="ARBA" id="ARBA00022598"/>
    </source>
</evidence>
<dbReference type="InterPro" id="IPR009081">
    <property type="entry name" value="PP-bd_ACP"/>
</dbReference>
<keyword evidence="3" id="KW-0436">Ligase</keyword>
<dbReference type="NCBIfam" id="NF003417">
    <property type="entry name" value="PRK04813.1"/>
    <property type="match status" value="4"/>
</dbReference>
<dbReference type="PROSITE" id="PS00455">
    <property type="entry name" value="AMP_BINDING"/>
    <property type="match status" value="4"/>
</dbReference>